<protein>
    <recommendedName>
        <fullName evidence="2">Phosphoribosyltransferase domain-containing protein</fullName>
    </recommendedName>
</protein>
<dbReference type="InterPro" id="IPR000836">
    <property type="entry name" value="PRTase_dom"/>
</dbReference>
<evidence type="ECO:0000256" key="1">
    <source>
        <dbReference type="ARBA" id="ARBA00008007"/>
    </source>
</evidence>
<proteinExistence type="inferred from homology"/>
<sequence>MNHMPYRCEPSQPTQALFWPRLRKQWRRVLASVPAHCVLCGNSASGGALCTYCEHAVTRSMRQATPRCRLCALALDGAGSCPDCALRTPSFDHVVAAFDYAAPGDLLVHQLKVDRRYGHANMLACLLADALRRAGSIGPAATILVPVPASPAALRKRGFNPAAEVARCLAAELQWPCRPRLLTRTREGRKQTHLARAERVHSARHLYHCPQQLQGASVAVVDDVLTTGSTLHSIAQVLKQAGAATVTGLVLARTPYR</sequence>
<dbReference type="PANTHER" id="PTHR47505:SF1">
    <property type="entry name" value="DNA UTILIZATION PROTEIN YHGH"/>
    <property type="match status" value="1"/>
</dbReference>
<evidence type="ECO:0000313" key="4">
    <source>
        <dbReference type="Proteomes" id="UP000283474"/>
    </source>
</evidence>
<dbReference type="Gene3D" id="3.40.50.2020">
    <property type="match status" value="1"/>
</dbReference>
<dbReference type="AlphaFoldDB" id="A0A410GFT0"/>
<dbReference type="KEGG" id="pus:CKA81_15825"/>
<dbReference type="Pfam" id="PF00156">
    <property type="entry name" value="Pribosyltran"/>
    <property type="match status" value="1"/>
</dbReference>
<dbReference type="OrthoDB" id="9793412at2"/>
<evidence type="ECO:0000259" key="2">
    <source>
        <dbReference type="Pfam" id="PF00156"/>
    </source>
</evidence>
<feature type="domain" description="Phosphoribosyltransferase" evidence="2">
    <location>
        <begin position="155"/>
        <end position="253"/>
    </location>
</feature>
<dbReference type="EMBL" id="CP022987">
    <property type="protein sequence ID" value="QAA95166.1"/>
    <property type="molecule type" value="Genomic_DNA"/>
</dbReference>
<dbReference type="Proteomes" id="UP000283474">
    <property type="component" value="Chromosome"/>
</dbReference>
<keyword evidence="4" id="KW-1185">Reference proteome</keyword>
<evidence type="ECO:0000313" key="3">
    <source>
        <dbReference type="EMBL" id="QAA95166.1"/>
    </source>
</evidence>
<gene>
    <name evidence="3" type="ORF">CKA81_15825</name>
</gene>
<name>A0A410GFT0_9BURK</name>
<dbReference type="RefSeq" id="WP_128356155.1">
    <property type="nucleotide sequence ID" value="NZ_CP022987.1"/>
</dbReference>
<dbReference type="PANTHER" id="PTHR47505">
    <property type="entry name" value="DNA UTILIZATION PROTEIN YHGH"/>
    <property type="match status" value="1"/>
</dbReference>
<dbReference type="InterPro" id="IPR029057">
    <property type="entry name" value="PRTase-like"/>
</dbReference>
<comment type="similarity">
    <text evidence="1">Belongs to the ComF/GntX family.</text>
</comment>
<dbReference type="CDD" id="cd06223">
    <property type="entry name" value="PRTases_typeI"/>
    <property type="match status" value="1"/>
</dbReference>
<organism evidence="3 4">
    <name type="scientific">Pollutimonas thiosulfatoxidans</name>
    <dbReference type="NCBI Taxonomy" id="2028345"/>
    <lineage>
        <taxon>Bacteria</taxon>
        <taxon>Pseudomonadati</taxon>
        <taxon>Pseudomonadota</taxon>
        <taxon>Betaproteobacteria</taxon>
        <taxon>Burkholderiales</taxon>
        <taxon>Alcaligenaceae</taxon>
        <taxon>Pollutimonas</taxon>
    </lineage>
</organism>
<accession>A0A410GFT0</accession>
<dbReference type="SUPFAM" id="SSF53271">
    <property type="entry name" value="PRTase-like"/>
    <property type="match status" value="1"/>
</dbReference>
<reference evidence="3 4" key="1">
    <citation type="submission" date="2017-08" db="EMBL/GenBank/DDBJ databases">
        <authorList>
            <person name="Park S.-J."/>
            <person name="Kim H."/>
        </authorList>
    </citation>
    <scope>NUCLEOTIDE SEQUENCE [LARGE SCALE GENOMIC DNA]</scope>
    <source>
        <strain evidence="4">ye3</strain>
    </source>
</reference>
<dbReference type="InterPro" id="IPR051910">
    <property type="entry name" value="ComF/GntX_DNA_util-trans"/>
</dbReference>